<dbReference type="GO" id="GO:0005886">
    <property type="term" value="C:plasma membrane"/>
    <property type="evidence" value="ECO:0007669"/>
    <property type="project" value="TreeGrafter"/>
</dbReference>
<sequence>MLPIFHGKLSEFLRKARFPSILLLGCLYLAYVLIGGLIFWKLEGGNVIQQIEILKEKRTKLLAKYSCLGQNGLREIAQMVKSASTSGLSPDTNNITDGFWKFTSSSVFAATVVTTIGYGNIIPQTAAGQIFCVFFAVFGIPLNIVILNKVGKYMLAIEKMFCNFLEKKIDRGKCVRISFHSMSFLISAFLYFMVPMLLFKEYEGWTYSEAIYYCFITLSTVGFGDYVAGKYINNIQYRVLCNLKCTCINTAKNTCAERCSDLYRELRISGYAKSMAEEHICNDPVLHLTVITPHTNKFYFLRQKISVSNIFAFS</sequence>
<evidence type="ECO:0000256" key="2">
    <source>
        <dbReference type="ARBA" id="ARBA00022448"/>
    </source>
</evidence>
<dbReference type="PANTHER" id="PTHR11003:SF329">
    <property type="entry name" value="POTASSIUM CHANNEL SUBFAMILY K MEMBER 17-LIKE"/>
    <property type="match status" value="1"/>
</dbReference>
<keyword evidence="5 10" id="KW-1133">Transmembrane helix</keyword>
<dbReference type="PANTHER" id="PTHR11003">
    <property type="entry name" value="POTASSIUM CHANNEL, SUBFAMILY K"/>
    <property type="match status" value="1"/>
</dbReference>
<feature type="transmembrane region" description="Helical" evidence="10">
    <location>
        <begin position="210"/>
        <end position="228"/>
    </location>
</feature>
<feature type="domain" description="Potassium channel" evidence="11">
    <location>
        <begin position="97"/>
        <end position="154"/>
    </location>
</feature>
<reference evidence="12 13" key="1">
    <citation type="journal article" date="2019" name="Mol. Ecol. Resour.">
        <title>Chromosome-level genome assembly of Triplophysa tibetana, a fish adapted to the harsh high-altitude environment of the Tibetan Plateau.</title>
        <authorList>
            <person name="Yang X."/>
            <person name="Liu H."/>
            <person name="Ma Z."/>
            <person name="Zou Y."/>
            <person name="Zou M."/>
            <person name="Mao Y."/>
            <person name="Li X."/>
            <person name="Wang H."/>
            <person name="Chen T."/>
            <person name="Wang W."/>
            <person name="Yang R."/>
        </authorList>
    </citation>
    <scope>NUCLEOTIDE SEQUENCE [LARGE SCALE GENOMIC DNA]</scope>
    <source>
        <strain evidence="12">TTIB1903HZAU</strain>
        <tissue evidence="12">Muscle</tissue>
    </source>
</reference>
<organism evidence="12 13">
    <name type="scientific">Triplophysa tibetana</name>
    <dbReference type="NCBI Taxonomy" id="1572043"/>
    <lineage>
        <taxon>Eukaryota</taxon>
        <taxon>Metazoa</taxon>
        <taxon>Chordata</taxon>
        <taxon>Craniata</taxon>
        <taxon>Vertebrata</taxon>
        <taxon>Euteleostomi</taxon>
        <taxon>Actinopterygii</taxon>
        <taxon>Neopterygii</taxon>
        <taxon>Teleostei</taxon>
        <taxon>Ostariophysi</taxon>
        <taxon>Cypriniformes</taxon>
        <taxon>Nemacheilidae</taxon>
        <taxon>Triplophysa</taxon>
    </lineage>
</organism>
<feature type="domain" description="Potassium channel" evidence="11">
    <location>
        <begin position="184"/>
        <end position="229"/>
    </location>
</feature>
<evidence type="ECO:0000256" key="4">
    <source>
        <dbReference type="ARBA" id="ARBA00022958"/>
    </source>
</evidence>
<dbReference type="EMBL" id="SOYY01000015">
    <property type="protein sequence ID" value="KAA0711472.1"/>
    <property type="molecule type" value="Genomic_DNA"/>
</dbReference>
<evidence type="ECO:0000256" key="6">
    <source>
        <dbReference type="ARBA" id="ARBA00023065"/>
    </source>
</evidence>
<dbReference type="PRINTS" id="PR01333">
    <property type="entry name" value="2POREKCHANEL"/>
</dbReference>
<evidence type="ECO:0000313" key="12">
    <source>
        <dbReference type="EMBL" id="KAA0711472.1"/>
    </source>
</evidence>
<accession>A0A5A9NNB2</accession>
<name>A0A5A9NNB2_9TELE</name>
<dbReference type="SUPFAM" id="SSF81324">
    <property type="entry name" value="Voltage-gated potassium channels"/>
    <property type="match status" value="2"/>
</dbReference>
<dbReference type="GO" id="GO:0030322">
    <property type="term" value="P:stabilization of membrane potential"/>
    <property type="evidence" value="ECO:0007669"/>
    <property type="project" value="TreeGrafter"/>
</dbReference>
<dbReference type="Pfam" id="PF07885">
    <property type="entry name" value="Ion_trans_2"/>
    <property type="match status" value="2"/>
</dbReference>
<dbReference type="InterPro" id="IPR003280">
    <property type="entry name" value="2pore_dom_K_chnl"/>
</dbReference>
<evidence type="ECO:0000259" key="11">
    <source>
        <dbReference type="Pfam" id="PF07885"/>
    </source>
</evidence>
<protein>
    <submittedName>
        <fullName evidence="12">Potassium channel subfamily K member 16 2P domain potassium channel</fullName>
    </submittedName>
</protein>
<feature type="transmembrane region" description="Helical" evidence="10">
    <location>
        <begin position="21"/>
        <end position="40"/>
    </location>
</feature>
<comment type="caution">
    <text evidence="12">The sequence shown here is derived from an EMBL/GenBank/DDBJ whole genome shotgun (WGS) entry which is preliminary data.</text>
</comment>
<evidence type="ECO:0000256" key="10">
    <source>
        <dbReference type="SAM" id="Phobius"/>
    </source>
</evidence>
<evidence type="ECO:0000256" key="8">
    <source>
        <dbReference type="ARBA" id="ARBA00023303"/>
    </source>
</evidence>
<evidence type="ECO:0000256" key="7">
    <source>
        <dbReference type="ARBA" id="ARBA00023136"/>
    </source>
</evidence>
<comment type="similarity">
    <text evidence="9">Belongs to the two pore domain potassium channel (TC 1.A.1.8) family.</text>
</comment>
<evidence type="ECO:0000313" key="13">
    <source>
        <dbReference type="Proteomes" id="UP000324632"/>
    </source>
</evidence>
<feature type="transmembrane region" description="Helical" evidence="10">
    <location>
        <begin position="126"/>
        <end position="147"/>
    </location>
</feature>
<evidence type="ECO:0000256" key="5">
    <source>
        <dbReference type="ARBA" id="ARBA00022989"/>
    </source>
</evidence>
<dbReference type="InterPro" id="IPR013099">
    <property type="entry name" value="K_chnl_dom"/>
</dbReference>
<dbReference type="AlphaFoldDB" id="A0A5A9NNB2"/>
<keyword evidence="3 9" id="KW-0812">Transmembrane</keyword>
<feature type="transmembrane region" description="Helical" evidence="10">
    <location>
        <begin position="177"/>
        <end position="198"/>
    </location>
</feature>
<keyword evidence="6 9" id="KW-0406">Ion transport</keyword>
<evidence type="ECO:0000256" key="9">
    <source>
        <dbReference type="RuleBase" id="RU003857"/>
    </source>
</evidence>
<keyword evidence="4" id="KW-0630">Potassium</keyword>
<proteinExistence type="inferred from homology"/>
<keyword evidence="2 9" id="KW-0813">Transport</keyword>
<evidence type="ECO:0000256" key="3">
    <source>
        <dbReference type="ARBA" id="ARBA00022692"/>
    </source>
</evidence>
<gene>
    <name evidence="12" type="ORF">E1301_Tti006237</name>
</gene>
<keyword evidence="8 9" id="KW-0407">Ion channel</keyword>
<keyword evidence="7 10" id="KW-0472">Membrane</keyword>
<keyword evidence="13" id="KW-1185">Reference proteome</keyword>
<evidence type="ECO:0000256" key="1">
    <source>
        <dbReference type="ARBA" id="ARBA00004141"/>
    </source>
</evidence>
<dbReference type="Proteomes" id="UP000324632">
    <property type="component" value="Chromosome 15"/>
</dbReference>
<dbReference type="GO" id="GO:0022841">
    <property type="term" value="F:potassium ion leak channel activity"/>
    <property type="evidence" value="ECO:0007669"/>
    <property type="project" value="TreeGrafter"/>
</dbReference>
<comment type="subcellular location">
    <subcellularLocation>
        <location evidence="1">Membrane</location>
        <topology evidence="1">Multi-pass membrane protein</topology>
    </subcellularLocation>
</comment>
<dbReference type="Gene3D" id="1.10.287.70">
    <property type="match status" value="1"/>
</dbReference>
<dbReference type="GO" id="GO:0015271">
    <property type="term" value="F:outward rectifier potassium channel activity"/>
    <property type="evidence" value="ECO:0007669"/>
    <property type="project" value="TreeGrafter"/>
</dbReference>